<reference evidence="2" key="1">
    <citation type="submission" date="2018-02" db="EMBL/GenBank/DDBJ databases">
        <title>Rhizophora mucronata_Transcriptome.</title>
        <authorList>
            <person name="Meera S.P."/>
            <person name="Sreeshan A."/>
            <person name="Augustine A."/>
        </authorList>
    </citation>
    <scope>NUCLEOTIDE SEQUENCE</scope>
    <source>
        <tissue evidence="2">Leaf</tissue>
    </source>
</reference>
<sequence>MAMYPPGGAVVKIEEFDTCTLIAKQDFVSDTTTFWFVILLRILLKKQKQRS</sequence>
<accession>A0A2P2QLN3</accession>
<evidence type="ECO:0000313" key="2">
    <source>
        <dbReference type="EMBL" id="MBX67896.1"/>
    </source>
</evidence>
<keyword evidence="1" id="KW-1133">Transmembrane helix</keyword>
<dbReference type="AlphaFoldDB" id="A0A2P2QLN3"/>
<name>A0A2P2QLN3_RHIMU</name>
<proteinExistence type="predicted"/>
<keyword evidence="1" id="KW-0472">Membrane</keyword>
<protein>
    <submittedName>
        <fullName evidence="2">Uncharacterized protein</fullName>
    </submittedName>
</protein>
<feature type="transmembrane region" description="Helical" evidence="1">
    <location>
        <begin position="27"/>
        <end position="44"/>
    </location>
</feature>
<keyword evidence="1" id="KW-0812">Transmembrane</keyword>
<evidence type="ECO:0000256" key="1">
    <source>
        <dbReference type="SAM" id="Phobius"/>
    </source>
</evidence>
<dbReference type="EMBL" id="GGEC01087412">
    <property type="protein sequence ID" value="MBX67896.1"/>
    <property type="molecule type" value="Transcribed_RNA"/>
</dbReference>
<organism evidence="2">
    <name type="scientific">Rhizophora mucronata</name>
    <name type="common">Asiatic mangrove</name>
    <dbReference type="NCBI Taxonomy" id="61149"/>
    <lineage>
        <taxon>Eukaryota</taxon>
        <taxon>Viridiplantae</taxon>
        <taxon>Streptophyta</taxon>
        <taxon>Embryophyta</taxon>
        <taxon>Tracheophyta</taxon>
        <taxon>Spermatophyta</taxon>
        <taxon>Magnoliopsida</taxon>
        <taxon>eudicotyledons</taxon>
        <taxon>Gunneridae</taxon>
        <taxon>Pentapetalae</taxon>
        <taxon>rosids</taxon>
        <taxon>fabids</taxon>
        <taxon>Malpighiales</taxon>
        <taxon>Rhizophoraceae</taxon>
        <taxon>Rhizophora</taxon>
    </lineage>
</organism>